<evidence type="ECO:0000313" key="2">
    <source>
        <dbReference type="EMBL" id="SIO48056.1"/>
    </source>
</evidence>
<sequence>MRKSLFALLAMFIAMSASAQDSLRLLPVGFKLSGYADVYYKYGFNENKGDNKTSFTNSHNSFELGMVSLKLESTFKNVGLVADIGFGKRAEDFSYNDEKTRLAIKQLYISYAPTSWLKFTMGSFATHVGYELVDAYANRNYSMSYMFSYGPFFHTGAKADLTFGEHNLMIGVFNPTDLKAAWDGHEGIKYIGAQYGFASASVPFKAYLNYIGGLDTFQTRNDQVDLVLSYQVAPKFGIGYNGTYSTYKNKPAKTDATNWFGSALYLNYDPSESFGLSLRGEYFSDKDGLKVYTDPTEFPEGGSVVSFTLSGNYRIGGFTLIPEVRLDQGNKEGIFHDKDDAPKKSSASVSLAAIYKF</sequence>
<dbReference type="Pfam" id="PF07642">
    <property type="entry name" value="BBP2"/>
    <property type="match status" value="1"/>
</dbReference>
<dbReference type="InterPro" id="IPR011486">
    <property type="entry name" value="BBP2"/>
</dbReference>
<reference evidence="2 3" key="1">
    <citation type="submission" date="2016-11" db="EMBL/GenBank/DDBJ databases">
        <authorList>
            <person name="Jaros S."/>
            <person name="Januszkiewicz K."/>
            <person name="Wedrychowicz H."/>
        </authorList>
    </citation>
    <scope>NUCLEOTIDE SEQUENCE [LARGE SCALE GENOMIC DNA]</scope>
    <source>
        <strain evidence="2 3">DSM 24787</strain>
    </source>
</reference>
<feature type="signal peptide" evidence="1">
    <location>
        <begin position="1"/>
        <end position="19"/>
    </location>
</feature>
<dbReference type="AlphaFoldDB" id="A0A1N6JVJ8"/>
<dbReference type="Proteomes" id="UP000185003">
    <property type="component" value="Unassembled WGS sequence"/>
</dbReference>
<protein>
    <submittedName>
        <fullName evidence="2">Putative beta-barrel porin-2, OmpL-like. bbp2</fullName>
    </submittedName>
</protein>
<dbReference type="OrthoDB" id="1114561at2"/>
<name>A0A1N6JVJ8_9BACT</name>
<dbReference type="RefSeq" id="WP_074241807.1">
    <property type="nucleotide sequence ID" value="NZ_FSRA01000002.1"/>
</dbReference>
<dbReference type="STRING" id="536979.SAMN04488055_4474"/>
<keyword evidence="3" id="KW-1185">Reference proteome</keyword>
<gene>
    <name evidence="2" type="ORF">SAMN04488055_4474</name>
</gene>
<evidence type="ECO:0000256" key="1">
    <source>
        <dbReference type="SAM" id="SignalP"/>
    </source>
</evidence>
<keyword evidence="1" id="KW-0732">Signal</keyword>
<dbReference type="SUPFAM" id="SSF56935">
    <property type="entry name" value="Porins"/>
    <property type="match status" value="1"/>
</dbReference>
<organism evidence="2 3">
    <name type="scientific">Chitinophaga niabensis</name>
    <dbReference type="NCBI Taxonomy" id="536979"/>
    <lineage>
        <taxon>Bacteria</taxon>
        <taxon>Pseudomonadati</taxon>
        <taxon>Bacteroidota</taxon>
        <taxon>Chitinophagia</taxon>
        <taxon>Chitinophagales</taxon>
        <taxon>Chitinophagaceae</taxon>
        <taxon>Chitinophaga</taxon>
    </lineage>
</organism>
<accession>A0A1N6JVJ8</accession>
<feature type="chain" id="PRO_5009936841" evidence="1">
    <location>
        <begin position="20"/>
        <end position="357"/>
    </location>
</feature>
<dbReference type="EMBL" id="FSRA01000002">
    <property type="protein sequence ID" value="SIO48056.1"/>
    <property type="molecule type" value="Genomic_DNA"/>
</dbReference>
<evidence type="ECO:0000313" key="3">
    <source>
        <dbReference type="Proteomes" id="UP000185003"/>
    </source>
</evidence>
<proteinExistence type="predicted"/>